<evidence type="ECO:0000313" key="2">
    <source>
        <dbReference type="Proteomes" id="UP000480854"/>
    </source>
</evidence>
<dbReference type="AlphaFoldDB" id="A0A9W7NN69"/>
<proteinExistence type="predicted"/>
<gene>
    <name evidence="1" type="ORF">DS843_03825</name>
</gene>
<evidence type="ECO:0000313" key="1">
    <source>
        <dbReference type="EMBL" id="KAA0683520.1"/>
    </source>
</evidence>
<organism evidence="1 2">
    <name type="scientific">Roseomonas genomospecies 6</name>
    <dbReference type="NCBI Taxonomy" id="214106"/>
    <lineage>
        <taxon>Bacteria</taxon>
        <taxon>Pseudomonadati</taxon>
        <taxon>Pseudomonadota</taxon>
        <taxon>Alphaproteobacteria</taxon>
        <taxon>Acetobacterales</taxon>
        <taxon>Roseomonadaceae</taxon>
        <taxon>Roseomonas</taxon>
    </lineage>
</organism>
<dbReference type="Proteomes" id="UP000480854">
    <property type="component" value="Unassembled WGS sequence"/>
</dbReference>
<comment type="caution">
    <text evidence="1">The sequence shown here is derived from an EMBL/GenBank/DDBJ whole genome shotgun (WGS) entry which is preliminary data.</text>
</comment>
<sequence>MQQINIPLRGSRAQVVCAREVTDDFLLERSKLGTHGLKAVERLVESFDSRPESRGDILFPSTPVGAAHTRFDGGFYIFFQRFNAAHPLRYLIKLWWCGTYATGFGGPKFDFENLEE</sequence>
<dbReference type="EMBL" id="QOKW01000002">
    <property type="protein sequence ID" value="KAA0683520.1"/>
    <property type="molecule type" value="Genomic_DNA"/>
</dbReference>
<name>A0A9W7NN69_9PROT</name>
<reference evidence="1 2" key="1">
    <citation type="submission" date="2018-07" db="EMBL/GenBank/DDBJ databases">
        <title>Genome sequence of Azospirillum sp. ATCC 49961.</title>
        <authorList>
            <person name="Sant'Anna F.H."/>
            <person name="Baldani J.I."/>
            <person name="Zilli J.E."/>
            <person name="Reis V.M."/>
            <person name="Hartmann A."/>
            <person name="Cruz L."/>
            <person name="de Souza E.M."/>
            <person name="de Oliveira Pedrosa F."/>
            <person name="Passaglia L.M.P."/>
        </authorList>
    </citation>
    <scope>NUCLEOTIDE SEQUENCE [LARGE SCALE GENOMIC DNA]</scope>
    <source>
        <strain evidence="1 2">ATCC 49961</strain>
    </source>
</reference>
<accession>A0A9W7NN69</accession>
<protein>
    <submittedName>
        <fullName evidence="1">Uncharacterized protein</fullName>
    </submittedName>
</protein>
<dbReference type="OrthoDB" id="9868131at2"/>
<keyword evidence="2" id="KW-1185">Reference proteome</keyword>
<dbReference type="RefSeq" id="WP_149467572.1">
    <property type="nucleotide sequence ID" value="NZ_QOKW01000002.1"/>
</dbReference>